<accession>A0A4U5NTL7</accession>
<reference evidence="3 4" key="2">
    <citation type="journal article" date="2019" name="G3 (Bethesda)">
        <title>Hybrid Assembly of the Genome of the Entomopathogenic Nematode Steinernema carpocapsae Identifies the X-Chromosome.</title>
        <authorList>
            <person name="Serra L."/>
            <person name="Macchietto M."/>
            <person name="Macias-Munoz A."/>
            <person name="McGill C.J."/>
            <person name="Rodriguez I.M."/>
            <person name="Rodriguez B."/>
            <person name="Murad R."/>
            <person name="Mortazavi A."/>
        </authorList>
    </citation>
    <scope>NUCLEOTIDE SEQUENCE [LARGE SCALE GENOMIC DNA]</scope>
    <source>
        <strain evidence="3 4">ALL</strain>
    </source>
</reference>
<gene>
    <name evidence="3" type="ORF">L596_011349</name>
</gene>
<organism evidence="3 4">
    <name type="scientific">Steinernema carpocapsae</name>
    <name type="common">Entomopathogenic nematode</name>
    <dbReference type="NCBI Taxonomy" id="34508"/>
    <lineage>
        <taxon>Eukaryota</taxon>
        <taxon>Metazoa</taxon>
        <taxon>Ecdysozoa</taxon>
        <taxon>Nematoda</taxon>
        <taxon>Chromadorea</taxon>
        <taxon>Rhabditida</taxon>
        <taxon>Tylenchina</taxon>
        <taxon>Panagrolaimomorpha</taxon>
        <taxon>Strongyloidoidea</taxon>
        <taxon>Steinernematidae</taxon>
        <taxon>Steinernema</taxon>
    </lineage>
</organism>
<evidence type="ECO:0000313" key="3">
    <source>
        <dbReference type="EMBL" id="TKR86837.1"/>
    </source>
</evidence>
<proteinExistence type="predicted"/>
<feature type="domain" description="Protein kinase" evidence="2">
    <location>
        <begin position="1"/>
        <end position="178"/>
    </location>
</feature>
<dbReference type="PRINTS" id="PR00109">
    <property type="entry name" value="TYRKINASE"/>
</dbReference>
<feature type="region of interest" description="Disordered" evidence="1">
    <location>
        <begin position="206"/>
        <end position="232"/>
    </location>
</feature>
<feature type="compositionally biased region" description="Polar residues" evidence="1">
    <location>
        <begin position="210"/>
        <end position="223"/>
    </location>
</feature>
<dbReference type="EMBL" id="AZBU02000003">
    <property type="protein sequence ID" value="TKR86837.1"/>
    <property type="molecule type" value="Genomic_DNA"/>
</dbReference>
<dbReference type="InterPro" id="IPR000719">
    <property type="entry name" value="Prot_kinase_dom"/>
</dbReference>
<dbReference type="PANTHER" id="PTHR24416">
    <property type="entry name" value="TYROSINE-PROTEIN KINASE RECEPTOR"/>
    <property type="match status" value="1"/>
</dbReference>
<comment type="caution">
    <text evidence="3">The sequence shown here is derived from an EMBL/GenBank/DDBJ whole genome shotgun (WGS) entry which is preliminary data.</text>
</comment>
<name>A0A4U5NTL7_STECR</name>
<dbReference type="InterPro" id="IPR001245">
    <property type="entry name" value="Ser-Thr/Tyr_kinase_cat_dom"/>
</dbReference>
<reference evidence="3 4" key="1">
    <citation type="journal article" date="2015" name="Genome Biol.">
        <title>Comparative genomics of Steinernema reveals deeply conserved gene regulatory networks.</title>
        <authorList>
            <person name="Dillman A.R."/>
            <person name="Macchietto M."/>
            <person name="Porter C.F."/>
            <person name="Rogers A."/>
            <person name="Williams B."/>
            <person name="Antoshechkin I."/>
            <person name="Lee M.M."/>
            <person name="Goodwin Z."/>
            <person name="Lu X."/>
            <person name="Lewis E.E."/>
            <person name="Goodrich-Blair H."/>
            <person name="Stock S.P."/>
            <person name="Adams B.J."/>
            <person name="Sternberg P.W."/>
            <person name="Mortazavi A."/>
        </authorList>
    </citation>
    <scope>NUCLEOTIDE SEQUENCE [LARGE SCALE GENOMIC DNA]</scope>
    <source>
        <strain evidence="3 4">ALL</strain>
    </source>
</reference>
<dbReference type="GO" id="GO:0005886">
    <property type="term" value="C:plasma membrane"/>
    <property type="evidence" value="ECO:0007669"/>
    <property type="project" value="TreeGrafter"/>
</dbReference>
<evidence type="ECO:0000313" key="4">
    <source>
        <dbReference type="Proteomes" id="UP000298663"/>
    </source>
</evidence>
<dbReference type="GO" id="GO:0007169">
    <property type="term" value="P:cell surface receptor protein tyrosine kinase signaling pathway"/>
    <property type="evidence" value="ECO:0007669"/>
    <property type="project" value="TreeGrafter"/>
</dbReference>
<dbReference type="GO" id="GO:0043235">
    <property type="term" value="C:receptor complex"/>
    <property type="evidence" value="ECO:0007669"/>
    <property type="project" value="TreeGrafter"/>
</dbReference>
<dbReference type="PANTHER" id="PTHR24416:SF611">
    <property type="entry name" value="TYROSINE-PROTEIN KINASE TRANSMEMBRANE RECEPTOR ROR"/>
    <property type="match status" value="1"/>
</dbReference>
<sequence length="246" mass="28426">MNVDLDEIPNVRREYILTVRKLIRLAFQISVGLEYLANQKLLHRDLMAKHILVTADDSVKIGQFRHATSAANYSKSLERTDVNALRWMSPEVLRAQHFSPASDVWSMGIVFYEIFTIGGFPYTNITNCDLLDRLDQGHRLENPRNAPHEIYSIMWDCWKTEPSERPNCQKIRESLSFAFDALEGNQLRIEPHLECYNHEEVARPRRSSEFGRSSTRRNGSLSNPRARASSIRCAQTESERLLGYVE</sequence>
<dbReference type="PROSITE" id="PS50011">
    <property type="entry name" value="PROTEIN_KINASE_DOM"/>
    <property type="match status" value="1"/>
</dbReference>
<dbReference type="InterPro" id="IPR050122">
    <property type="entry name" value="RTK"/>
</dbReference>
<dbReference type="Gene3D" id="1.10.510.10">
    <property type="entry name" value="Transferase(Phosphotransferase) domain 1"/>
    <property type="match status" value="1"/>
</dbReference>
<dbReference type="InterPro" id="IPR011009">
    <property type="entry name" value="Kinase-like_dom_sf"/>
</dbReference>
<dbReference type="OrthoDB" id="4062651at2759"/>
<evidence type="ECO:0000259" key="2">
    <source>
        <dbReference type="PROSITE" id="PS50011"/>
    </source>
</evidence>
<dbReference type="Proteomes" id="UP000298663">
    <property type="component" value="Unassembled WGS sequence"/>
</dbReference>
<dbReference type="AlphaFoldDB" id="A0A4U5NTL7"/>
<dbReference type="GO" id="GO:0004714">
    <property type="term" value="F:transmembrane receptor protein tyrosine kinase activity"/>
    <property type="evidence" value="ECO:0007669"/>
    <property type="project" value="TreeGrafter"/>
</dbReference>
<keyword evidence="4" id="KW-1185">Reference proteome</keyword>
<protein>
    <recommendedName>
        <fullName evidence="2">Protein kinase domain-containing protein</fullName>
    </recommendedName>
</protein>
<dbReference type="SUPFAM" id="SSF56112">
    <property type="entry name" value="Protein kinase-like (PK-like)"/>
    <property type="match status" value="1"/>
</dbReference>
<dbReference type="GO" id="GO:0005524">
    <property type="term" value="F:ATP binding"/>
    <property type="evidence" value="ECO:0007669"/>
    <property type="project" value="InterPro"/>
</dbReference>
<dbReference type="Pfam" id="PF07714">
    <property type="entry name" value="PK_Tyr_Ser-Thr"/>
    <property type="match status" value="1"/>
</dbReference>
<evidence type="ECO:0000256" key="1">
    <source>
        <dbReference type="SAM" id="MobiDB-lite"/>
    </source>
</evidence>